<dbReference type="EMBL" id="CP171844">
    <property type="protein sequence ID" value="XKQ40288.1"/>
    <property type="molecule type" value="Genomic_DNA"/>
</dbReference>
<protein>
    <submittedName>
        <fullName evidence="1">YCF48-related protein</fullName>
    </submittedName>
</protein>
<reference evidence="1" key="1">
    <citation type="submission" date="2024-10" db="EMBL/GenBank/DDBJ databases">
        <title>Strain of Rhizobium-related bacteria isolated fromm roots of Vavilovia formosa.</title>
        <authorList>
            <person name="Kimeklis A."/>
            <person name="Afonin A."/>
        </authorList>
    </citation>
    <scope>NUCLEOTIDE SEQUENCE</scope>
    <source>
        <strain evidence="1">Vaf12</strain>
    </source>
</reference>
<organism evidence="1 2">
    <name type="scientific">Rhizobium leguminosarum</name>
    <dbReference type="NCBI Taxonomy" id="384"/>
    <lineage>
        <taxon>Bacteria</taxon>
        <taxon>Pseudomonadati</taxon>
        <taxon>Pseudomonadota</taxon>
        <taxon>Alphaproteobacteria</taxon>
        <taxon>Hyphomicrobiales</taxon>
        <taxon>Rhizobiaceae</taxon>
        <taxon>Rhizobium/Agrobacterium group</taxon>
        <taxon>Rhizobium</taxon>
    </lineage>
</organism>
<evidence type="ECO:0000313" key="1">
    <source>
        <dbReference type="EMBL" id="XKQ40288.1"/>
    </source>
</evidence>
<accession>A0ACD5F4S8</accession>
<name>A0ACD5F4S8_RHILE</name>
<sequence>MCTISRLLNIRFCVHSLLNNSNYYCVYFLKSTILLMVALVGAAAATEVSLNEPVGFASAWKSRSGVANHVNDIQMLSSDEGWAAGTAGGVFHTVDGGKSWSSRSTTFDVDWSGLFFFDANHGWVAGKFDDRGVLARTVDGGRTWQRLPESNSKPLEAIAFSDAEHGWAVGNSGTVLSTNDGGANWKKRQIGTGTDFHDLAFLGPFGVAVGDAGIVMRTDDGGVTWQQVDVGDVKEDLYSVSFTSSQIMVIAGDNSSILVTRNRGATWKKIVVSTDEIPLYSANFVDDLHGLVSGLNGSIWRTVDGGDTWTRDDSGTDATLMIAAISKDHAVAVGSNGAFLNTYDGSKHWHPDVASAGWSLYGPFCLEASRCWIGGAQGLLLFSDDFGKSWIAGQMPNGMRQGIGQITFVDDQVAWAVGVKGLIANTKDGGNSWEKQQSGTDEVLADASFHNSKEGWIVGQNGVLIYTSNGGESWKRFDTKTQATLFRVHALPNGKALVVGQGGLIFKYDILSSSRIDIDSGVKTSLLSLTFVTPDRGYASGDDGVVLLTRDGGNSWTKLDTGVREKLWDIAFADMRTGWAVGKSGIVLATRDGGESWARLDGKTDAEFFGIASVRDFGAIVVGTKNTIGRLSKTGDGPIVTYASVADENLIGGLVQLRMATSNDTSISVPKVQFRATTSSVWKDVGSAAQDPVDGHGFTVAWSFANFDVKPQTDIRFRILVSDGYEPSAWIYLPLAYKYQPFLQWFWAKYATIIVPISIPFGLFLCWILFLTSLLVIRPVALVGLGTMNNLFDQGAGGGKLMALVAFALQVLVLPWFIELPRVRKAWAEEYRVGRVSLADLSPIVRKRFLKNTEILDVWVDKHHVAVKGAFEQLSLFRSRRIYIPLPLRVSDEQDGDLVPLPDLKHFREWFNGSRSIVSIIAEGGAGKTTFALALSRYALNDSTDKRLATHRMLPVILERDFSDIVVAVQQDLVRMVGPEAECDPEIVRALMTHRRLLIIADGLSERSAETQHYLCALDFTDVQANALVITSRREPQLGPLAHVSVYLSKIEYTQLIPFIFEYLNRRGLATHFTAAQQLELGKGVLNLISDDAAENAFTPLLVTLFVESALANAGAALMPERLPTSIPGIFLDYIKLLVFKNNGQNAPLPEIIKRAKMLAIIALQPDFVPTEFRVDSSNADSETMSAAIALQAAGILILRDVAGNSYFLFALDPLAEHLAALGDIERMGADVDAWNAHIDKITQISGFPATLEGYLIALSNCYKTYQRQLSLPAVTFPWLTPAEA</sequence>
<gene>
    <name evidence="1" type="ORF">A4A59_024945</name>
</gene>
<dbReference type="Proteomes" id="UP000076193">
    <property type="component" value="Chromosome"/>
</dbReference>
<proteinExistence type="predicted"/>
<evidence type="ECO:0000313" key="2">
    <source>
        <dbReference type="Proteomes" id="UP000076193"/>
    </source>
</evidence>